<name>A0AAV1YZS9_9ARAC</name>
<dbReference type="Proteomes" id="UP001497382">
    <property type="component" value="Unassembled WGS sequence"/>
</dbReference>
<comment type="caution">
    <text evidence="1">The sequence shown here is derived from an EMBL/GenBank/DDBJ whole genome shotgun (WGS) entry which is preliminary data.</text>
</comment>
<keyword evidence="2" id="KW-1185">Reference proteome</keyword>
<dbReference type="AlphaFoldDB" id="A0AAV1YZS9"/>
<sequence length="99" mass="11316">MTRYNLFLISRGTTSGQPIGKLPDVRPESAERRLFGDSTAAREFAALQYSHILWLGADKGESRNFEQFVYLLTDSPRIIANNITNWHFLLLSEKVSELK</sequence>
<organism evidence="1 2">
    <name type="scientific">Larinioides sclopetarius</name>
    <dbReference type="NCBI Taxonomy" id="280406"/>
    <lineage>
        <taxon>Eukaryota</taxon>
        <taxon>Metazoa</taxon>
        <taxon>Ecdysozoa</taxon>
        <taxon>Arthropoda</taxon>
        <taxon>Chelicerata</taxon>
        <taxon>Arachnida</taxon>
        <taxon>Araneae</taxon>
        <taxon>Araneomorphae</taxon>
        <taxon>Entelegynae</taxon>
        <taxon>Araneoidea</taxon>
        <taxon>Araneidae</taxon>
        <taxon>Larinioides</taxon>
    </lineage>
</organism>
<evidence type="ECO:0000313" key="1">
    <source>
        <dbReference type="EMBL" id="CAL1263507.1"/>
    </source>
</evidence>
<accession>A0AAV1YZS9</accession>
<reference evidence="1 2" key="1">
    <citation type="submission" date="2024-04" db="EMBL/GenBank/DDBJ databases">
        <authorList>
            <person name="Rising A."/>
            <person name="Reimegard J."/>
            <person name="Sonavane S."/>
            <person name="Akerstrom W."/>
            <person name="Nylinder S."/>
            <person name="Hedman E."/>
            <person name="Kallberg Y."/>
        </authorList>
    </citation>
    <scope>NUCLEOTIDE SEQUENCE [LARGE SCALE GENOMIC DNA]</scope>
</reference>
<protein>
    <submittedName>
        <fullName evidence="1">Uncharacterized protein</fullName>
    </submittedName>
</protein>
<gene>
    <name evidence="1" type="ORF">LARSCL_LOCUS1535</name>
</gene>
<dbReference type="EMBL" id="CAXIEN010000009">
    <property type="protein sequence ID" value="CAL1263507.1"/>
    <property type="molecule type" value="Genomic_DNA"/>
</dbReference>
<evidence type="ECO:0000313" key="2">
    <source>
        <dbReference type="Proteomes" id="UP001497382"/>
    </source>
</evidence>
<proteinExistence type="predicted"/>